<dbReference type="Pfam" id="PF13426">
    <property type="entry name" value="PAS_9"/>
    <property type="match status" value="1"/>
</dbReference>
<organism evidence="4 5">
    <name type="scientific">Adhaeribacter radiodurans</name>
    <dbReference type="NCBI Taxonomy" id="2745197"/>
    <lineage>
        <taxon>Bacteria</taxon>
        <taxon>Pseudomonadati</taxon>
        <taxon>Bacteroidota</taxon>
        <taxon>Cytophagia</taxon>
        <taxon>Cytophagales</taxon>
        <taxon>Hymenobacteraceae</taxon>
        <taxon>Adhaeribacter</taxon>
    </lineage>
</organism>
<reference evidence="4 5" key="1">
    <citation type="submission" date="2020-06" db="EMBL/GenBank/DDBJ databases">
        <authorList>
            <person name="Hwang Y.J."/>
        </authorList>
    </citation>
    <scope>NUCLEOTIDE SEQUENCE [LARGE SCALE GENOMIC DNA]</scope>
    <source>
        <strain evidence="4 5">KUDC8001</strain>
    </source>
</reference>
<evidence type="ECO:0000259" key="2">
    <source>
        <dbReference type="PROSITE" id="PS50112"/>
    </source>
</evidence>
<dbReference type="InterPro" id="IPR013656">
    <property type="entry name" value="PAS_4"/>
</dbReference>
<dbReference type="InterPro" id="IPR000700">
    <property type="entry name" value="PAS-assoc_C"/>
</dbReference>
<dbReference type="KEGG" id="add:HUW48_13265"/>
<dbReference type="InterPro" id="IPR013767">
    <property type="entry name" value="PAS_fold"/>
</dbReference>
<dbReference type="PANTHER" id="PTHR44757">
    <property type="entry name" value="DIGUANYLATE CYCLASE DGCP"/>
    <property type="match status" value="1"/>
</dbReference>
<dbReference type="NCBIfam" id="TIGR00229">
    <property type="entry name" value="sensory_box"/>
    <property type="match status" value="4"/>
</dbReference>
<keyword evidence="1" id="KW-0472">Membrane</keyword>
<dbReference type="InterPro" id="IPR001610">
    <property type="entry name" value="PAC"/>
</dbReference>
<gene>
    <name evidence="4" type="ORF">HUW48_13265</name>
</gene>
<dbReference type="SMART" id="SM00086">
    <property type="entry name" value="PAC"/>
    <property type="match status" value="2"/>
</dbReference>
<dbReference type="PANTHER" id="PTHR44757:SF2">
    <property type="entry name" value="BIOFILM ARCHITECTURE MAINTENANCE PROTEIN MBAA"/>
    <property type="match status" value="1"/>
</dbReference>
<feature type="domain" description="PAS" evidence="2">
    <location>
        <begin position="329"/>
        <end position="399"/>
    </location>
</feature>
<evidence type="ECO:0000313" key="4">
    <source>
        <dbReference type="EMBL" id="QMU28949.1"/>
    </source>
</evidence>
<dbReference type="PROSITE" id="PS50112">
    <property type="entry name" value="PAS"/>
    <property type="match status" value="3"/>
</dbReference>
<dbReference type="InterPro" id="IPR000014">
    <property type="entry name" value="PAS"/>
</dbReference>
<evidence type="ECO:0000256" key="1">
    <source>
        <dbReference type="SAM" id="Phobius"/>
    </source>
</evidence>
<dbReference type="AlphaFoldDB" id="A0A7L7L986"/>
<dbReference type="EMBL" id="CP055153">
    <property type="protein sequence ID" value="QMU28949.1"/>
    <property type="molecule type" value="Genomic_DNA"/>
</dbReference>
<keyword evidence="5" id="KW-1185">Reference proteome</keyword>
<name>A0A7L7L986_9BACT</name>
<dbReference type="Proteomes" id="UP000514509">
    <property type="component" value="Chromosome"/>
</dbReference>
<protein>
    <submittedName>
        <fullName evidence="4">PAS domain S-box protein</fullName>
    </submittedName>
</protein>
<dbReference type="PROSITE" id="PS50113">
    <property type="entry name" value="PAC"/>
    <property type="match status" value="1"/>
</dbReference>
<feature type="domain" description="PAC" evidence="3">
    <location>
        <begin position="521"/>
        <end position="573"/>
    </location>
</feature>
<dbReference type="GO" id="GO:0006355">
    <property type="term" value="P:regulation of DNA-templated transcription"/>
    <property type="evidence" value="ECO:0007669"/>
    <property type="project" value="InterPro"/>
</dbReference>
<dbReference type="SUPFAM" id="SSF55785">
    <property type="entry name" value="PYP-like sensor domain (PAS domain)"/>
    <property type="match status" value="4"/>
</dbReference>
<dbReference type="InterPro" id="IPR052155">
    <property type="entry name" value="Biofilm_reg_signaling"/>
</dbReference>
<evidence type="ECO:0000259" key="3">
    <source>
        <dbReference type="PROSITE" id="PS50113"/>
    </source>
</evidence>
<dbReference type="CDD" id="cd00130">
    <property type="entry name" value="PAS"/>
    <property type="match status" value="3"/>
</dbReference>
<feature type="transmembrane region" description="Helical" evidence="1">
    <location>
        <begin position="47"/>
        <end position="66"/>
    </location>
</feature>
<keyword evidence="1" id="KW-0812">Transmembrane</keyword>
<sequence>MAKRIALVYLVLGICWMAFSSLALQKLFDIFQLSEQQVFWMESWKGYAYVTITAMVLYGFLHRLFTKRQNIDKQFRRLFDENPNPMWVFDVETLRLVAVNQSMVEEYGYSREELLGMTIKDIRPKESIDALEKRLLEEIPTYSKSGIWCHQRKNGELFYVRIYSNTTEYNGRKCRLIMAFDISPIIHAEQENRILTNRLAKKERYLRSLIESQTTFLIRIDTQGHYTFANQAYCQKLEYRPDTIIGQLFTHDSQPEDHIRFEEVINKCLQQPGQVVPLMIQKPDAKGDSLILEWEFVAIKTFNTKITELQGMGRDVTEEIKSVEKIKEYTQRINDILESITDGFYAIDKNWNFTYVNKEFEKLLHCNRKDIMGTSLWDQFPEATSLKFYNEYNRAINEQVKVQFEEYYPRFKAWFGVSAYPATEGLTVYLQDITQEKLAQEKDFEDTQNLNALINNPHALIWSVNRNYQLITANQPFINQLTRWTGRALQKGESVLYPELNPETRNKWINLYERAFKGEIYTIEDQLITADKEVNYVDVSFNPIRDRDGNITGTGCFSRDITENKRHQLKIQKQNEKLREIAWIQSHEVRVPVANILGLINAFNYKNLLDPFNLEVLANLNIVTHDLDSIIRKIVNKTNEVEENANATPNNKLMLGDRISTRLITGNNNSPH</sequence>
<reference evidence="4 5" key="2">
    <citation type="submission" date="2020-08" db="EMBL/GenBank/DDBJ databases">
        <title>Adhaeribacter dokdonensis sp. nov., isolated from the rhizosphere of Elymus tsukushiensis, a plant native to the Dokdo Islands, Republic of Korea.</title>
        <authorList>
            <person name="Ghim S.Y."/>
        </authorList>
    </citation>
    <scope>NUCLEOTIDE SEQUENCE [LARGE SCALE GENOMIC DNA]</scope>
    <source>
        <strain evidence="4 5">KUDC8001</strain>
    </source>
</reference>
<proteinExistence type="predicted"/>
<accession>A0A7L7L986</accession>
<dbReference type="Gene3D" id="3.30.450.20">
    <property type="entry name" value="PAS domain"/>
    <property type="match status" value="4"/>
</dbReference>
<dbReference type="InterPro" id="IPR035965">
    <property type="entry name" value="PAS-like_dom_sf"/>
</dbReference>
<dbReference type="Pfam" id="PF08448">
    <property type="entry name" value="PAS_4"/>
    <property type="match status" value="1"/>
</dbReference>
<feature type="domain" description="PAS" evidence="2">
    <location>
        <begin position="202"/>
        <end position="272"/>
    </location>
</feature>
<dbReference type="SMART" id="SM00091">
    <property type="entry name" value="PAS"/>
    <property type="match status" value="4"/>
</dbReference>
<dbReference type="Pfam" id="PF00989">
    <property type="entry name" value="PAS"/>
    <property type="match status" value="2"/>
</dbReference>
<evidence type="ECO:0000313" key="5">
    <source>
        <dbReference type="Proteomes" id="UP000514509"/>
    </source>
</evidence>
<feature type="domain" description="PAS" evidence="2">
    <location>
        <begin position="71"/>
        <end position="142"/>
    </location>
</feature>
<keyword evidence="1" id="KW-1133">Transmembrane helix</keyword>
<dbReference type="RefSeq" id="WP_182416130.1">
    <property type="nucleotide sequence ID" value="NZ_CP055153.1"/>
</dbReference>